<name>A0A1J5SRU4_9ZZZZ</name>
<proteinExistence type="inferred from homology"/>
<organism evidence="8">
    <name type="scientific">mine drainage metagenome</name>
    <dbReference type="NCBI Taxonomy" id="410659"/>
    <lineage>
        <taxon>unclassified sequences</taxon>
        <taxon>metagenomes</taxon>
        <taxon>ecological metagenomes</taxon>
    </lineage>
</organism>
<feature type="transmembrane region" description="Helical" evidence="6">
    <location>
        <begin position="50"/>
        <end position="67"/>
    </location>
</feature>
<comment type="similarity">
    <text evidence="2">Belongs to the GtrA family.</text>
</comment>
<evidence type="ECO:0000256" key="3">
    <source>
        <dbReference type="ARBA" id="ARBA00022692"/>
    </source>
</evidence>
<comment type="subcellular location">
    <subcellularLocation>
        <location evidence="1">Membrane</location>
        <topology evidence="1">Multi-pass membrane protein</topology>
    </subcellularLocation>
</comment>
<keyword evidence="3 6" id="KW-0812">Transmembrane</keyword>
<evidence type="ECO:0000256" key="1">
    <source>
        <dbReference type="ARBA" id="ARBA00004141"/>
    </source>
</evidence>
<sequence>MNKCTVRNEAMSRWREESAFLTRYAGSGALNTLVGFSVIFLLMALGVSPFIANIGGYVVGFAMGFALSKKFVFRSNGHFVVESIRYLIAFLLCFALNFLVLRLTLTLLHWNVVFAQFGAAATYTLSMYLLSRWFVFGVQ</sequence>
<reference evidence="8" key="1">
    <citation type="submission" date="2016-10" db="EMBL/GenBank/DDBJ databases">
        <title>Sequence of Gallionella enrichment culture.</title>
        <authorList>
            <person name="Poehlein A."/>
            <person name="Muehling M."/>
            <person name="Daniel R."/>
        </authorList>
    </citation>
    <scope>NUCLEOTIDE SEQUENCE</scope>
</reference>
<dbReference type="InterPro" id="IPR051401">
    <property type="entry name" value="GtrA_CellWall_Glycosyl"/>
</dbReference>
<keyword evidence="5 6" id="KW-0472">Membrane</keyword>
<dbReference type="AlphaFoldDB" id="A0A1J5SRU4"/>
<evidence type="ECO:0000256" key="5">
    <source>
        <dbReference type="ARBA" id="ARBA00023136"/>
    </source>
</evidence>
<feature type="transmembrane region" description="Helical" evidence="6">
    <location>
        <begin position="21"/>
        <end position="44"/>
    </location>
</feature>
<keyword evidence="4 6" id="KW-1133">Transmembrane helix</keyword>
<feature type="transmembrane region" description="Helical" evidence="6">
    <location>
        <begin position="79"/>
        <end position="101"/>
    </location>
</feature>
<dbReference type="GO" id="GO:0000271">
    <property type="term" value="P:polysaccharide biosynthetic process"/>
    <property type="evidence" value="ECO:0007669"/>
    <property type="project" value="InterPro"/>
</dbReference>
<feature type="transmembrane region" description="Helical" evidence="6">
    <location>
        <begin position="107"/>
        <end position="130"/>
    </location>
</feature>
<dbReference type="GO" id="GO:0005886">
    <property type="term" value="C:plasma membrane"/>
    <property type="evidence" value="ECO:0007669"/>
    <property type="project" value="TreeGrafter"/>
</dbReference>
<comment type="caution">
    <text evidence="8">The sequence shown here is derived from an EMBL/GenBank/DDBJ whole genome shotgun (WGS) entry which is preliminary data.</text>
</comment>
<evidence type="ECO:0000256" key="4">
    <source>
        <dbReference type="ARBA" id="ARBA00022989"/>
    </source>
</evidence>
<evidence type="ECO:0000313" key="8">
    <source>
        <dbReference type="EMBL" id="OIR06741.1"/>
    </source>
</evidence>
<dbReference type="PANTHER" id="PTHR38459">
    <property type="entry name" value="PROPHAGE BACTOPRENOL-LINKED GLUCOSE TRANSLOCASE HOMOLOG"/>
    <property type="match status" value="1"/>
</dbReference>
<evidence type="ECO:0000256" key="6">
    <source>
        <dbReference type="SAM" id="Phobius"/>
    </source>
</evidence>
<protein>
    <submittedName>
        <fullName evidence="8">GtrA-like protein</fullName>
    </submittedName>
</protein>
<feature type="domain" description="GtrA/DPMS transmembrane" evidence="7">
    <location>
        <begin position="23"/>
        <end position="136"/>
    </location>
</feature>
<accession>A0A1J5SRU4</accession>
<evidence type="ECO:0000256" key="2">
    <source>
        <dbReference type="ARBA" id="ARBA00009399"/>
    </source>
</evidence>
<dbReference type="InterPro" id="IPR007267">
    <property type="entry name" value="GtrA_DPMS_TM"/>
</dbReference>
<dbReference type="PANTHER" id="PTHR38459:SF1">
    <property type="entry name" value="PROPHAGE BACTOPRENOL-LINKED GLUCOSE TRANSLOCASE HOMOLOG"/>
    <property type="match status" value="1"/>
</dbReference>
<dbReference type="Pfam" id="PF04138">
    <property type="entry name" value="GtrA_DPMS_TM"/>
    <property type="match status" value="1"/>
</dbReference>
<gene>
    <name evidence="8" type="ORF">GALL_109890</name>
</gene>
<evidence type="ECO:0000259" key="7">
    <source>
        <dbReference type="Pfam" id="PF04138"/>
    </source>
</evidence>
<dbReference type="EMBL" id="MLJW01000041">
    <property type="protein sequence ID" value="OIR06741.1"/>
    <property type="molecule type" value="Genomic_DNA"/>
</dbReference>